<proteinExistence type="predicted"/>
<accession>A0A238FMI6</accession>
<dbReference type="Gene3D" id="1.10.510.10">
    <property type="entry name" value="Transferase(Phosphotransferase) domain 1"/>
    <property type="match status" value="1"/>
</dbReference>
<organism evidence="3 4">
    <name type="scientific">Microbotryum intermedium</name>
    <dbReference type="NCBI Taxonomy" id="269621"/>
    <lineage>
        <taxon>Eukaryota</taxon>
        <taxon>Fungi</taxon>
        <taxon>Dikarya</taxon>
        <taxon>Basidiomycota</taxon>
        <taxon>Pucciniomycotina</taxon>
        <taxon>Microbotryomycetes</taxon>
        <taxon>Microbotryales</taxon>
        <taxon>Microbotryaceae</taxon>
        <taxon>Microbotryum</taxon>
    </lineage>
</organism>
<evidence type="ECO:0000256" key="1">
    <source>
        <dbReference type="SAM" id="MobiDB-lite"/>
    </source>
</evidence>
<dbReference type="PROSITE" id="PS00109">
    <property type="entry name" value="PROTEIN_KINASE_TYR"/>
    <property type="match status" value="1"/>
</dbReference>
<dbReference type="PANTHER" id="PTHR38248:SF2">
    <property type="entry name" value="FUNK1 11"/>
    <property type="match status" value="1"/>
</dbReference>
<gene>
    <name evidence="3" type="ORF">BQ2448_6807</name>
</gene>
<name>A0A238FMI6_9BASI</name>
<dbReference type="OrthoDB" id="5569250at2759"/>
<evidence type="ECO:0000259" key="2">
    <source>
        <dbReference type="Pfam" id="PF17667"/>
    </source>
</evidence>
<feature type="domain" description="Fungal-type protein kinase" evidence="2">
    <location>
        <begin position="117"/>
        <end position="298"/>
    </location>
</feature>
<feature type="domain" description="Fungal-type protein kinase" evidence="2">
    <location>
        <begin position="345"/>
        <end position="468"/>
    </location>
</feature>
<sequence>MAEVIEAINKIVSRAGPIGCIDMRGTSSDLHPVPCCQTGDSRLVACKNSPNYIDVAPDRVETTEKTTDVVLLTRASFAHDPTLPSVWALPKHSKPDAKDVGNANLNEGEDKDKDKKVDLNQTKRSLTHVAAVGETKAGGANAEKQLFRRLSAMLATPIREYAVGFTLRGDSLKVYLMNACGVFFTKPKKVTEKNGFLSTFLYRLVRHTDPQNGILATTTSLDDRQGPFTLCEGFFPPAAPEFVGGPATMPNVEINNLIFRRQTECGRATSTYKITVRDGTNVKTHAMTIAWVEESRNSDLAESRNFIQEESLRGHSRLVGVFRGQYETLHAFLDTNQMFDKLVPRAREVVIHEQCYESLDTLTNSKQIARVLQGAIHGHRALSDRGFIHRDVSHGNVMVDRDVDGGVDGVLIDYHLTVKKARLNEEAYRLSRSGTLPYLSRLLLKVRPEGVVHERWHAIESFFYVASYAAFRTPGTLGALIFDKSKAARIWNIWNAEDVDLASSKKDSLREEDCFQELHQACAPRWDRIDELLFFEGELLAYIIVLCPWTCQG</sequence>
<reference evidence="4" key="1">
    <citation type="submission" date="2016-09" db="EMBL/GenBank/DDBJ databases">
        <authorList>
            <person name="Jeantristanb JTB J.-T."/>
            <person name="Ricardo R."/>
        </authorList>
    </citation>
    <scope>NUCLEOTIDE SEQUENCE [LARGE SCALE GENOMIC DNA]</scope>
</reference>
<keyword evidence="4" id="KW-1185">Reference proteome</keyword>
<evidence type="ECO:0000313" key="3">
    <source>
        <dbReference type="EMBL" id="SCV74375.1"/>
    </source>
</evidence>
<evidence type="ECO:0000313" key="4">
    <source>
        <dbReference type="Proteomes" id="UP000198372"/>
    </source>
</evidence>
<dbReference type="InterPro" id="IPR040976">
    <property type="entry name" value="Pkinase_fungal"/>
</dbReference>
<dbReference type="EMBL" id="FMSP01000020">
    <property type="protein sequence ID" value="SCV74375.1"/>
    <property type="molecule type" value="Genomic_DNA"/>
</dbReference>
<dbReference type="AlphaFoldDB" id="A0A238FMI6"/>
<dbReference type="PANTHER" id="PTHR38248">
    <property type="entry name" value="FUNK1 6"/>
    <property type="match status" value="1"/>
</dbReference>
<protein>
    <submittedName>
        <fullName evidence="3">BQ2448_6807 protein</fullName>
    </submittedName>
</protein>
<dbReference type="InterPro" id="IPR008266">
    <property type="entry name" value="Tyr_kinase_AS"/>
</dbReference>
<dbReference type="Proteomes" id="UP000198372">
    <property type="component" value="Unassembled WGS sequence"/>
</dbReference>
<dbReference type="STRING" id="269621.A0A238FMI6"/>
<dbReference type="Pfam" id="PF17667">
    <property type="entry name" value="Pkinase_fungal"/>
    <property type="match status" value="2"/>
</dbReference>
<dbReference type="InterPro" id="IPR011009">
    <property type="entry name" value="Kinase-like_dom_sf"/>
</dbReference>
<dbReference type="SUPFAM" id="SSF56112">
    <property type="entry name" value="Protein kinase-like (PK-like)"/>
    <property type="match status" value="1"/>
</dbReference>
<dbReference type="GO" id="GO:0004672">
    <property type="term" value="F:protein kinase activity"/>
    <property type="evidence" value="ECO:0007669"/>
    <property type="project" value="InterPro"/>
</dbReference>
<feature type="region of interest" description="Disordered" evidence="1">
    <location>
        <begin position="88"/>
        <end position="116"/>
    </location>
</feature>